<dbReference type="RefSeq" id="WP_118653038.1">
    <property type="nucleotide sequence ID" value="NZ_JACOOW010000005.1"/>
</dbReference>
<keyword evidence="9" id="KW-0411">Iron-sulfur</keyword>
<evidence type="ECO:0000256" key="3">
    <source>
        <dbReference type="ARBA" id="ARBA00008636"/>
    </source>
</evidence>
<dbReference type="InterPro" id="IPR005130">
    <property type="entry name" value="Ser_deHydtase-like_asu"/>
</dbReference>
<dbReference type="InterPro" id="IPR005131">
    <property type="entry name" value="Ser_deHydtase_bsu"/>
</dbReference>
<dbReference type="Pfam" id="PF03315">
    <property type="entry name" value="SDH_beta"/>
    <property type="match status" value="1"/>
</dbReference>
<evidence type="ECO:0000256" key="9">
    <source>
        <dbReference type="ARBA" id="ARBA00023014"/>
    </source>
</evidence>
<evidence type="ECO:0000256" key="6">
    <source>
        <dbReference type="ARBA" id="ARBA00022485"/>
    </source>
</evidence>
<dbReference type="InterPro" id="IPR051318">
    <property type="entry name" value="Fe-S_L-Ser"/>
</dbReference>
<name>A0AAW3WZP3_9CLOT</name>
<keyword evidence="16" id="KW-1185">Reference proteome</keyword>
<comment type="pathway">
    <text evidence="2">Carbohydrate biosynthesis; gluconeogenesis.</text>
</comment>
<sequence length="527" mass="56043">MEKLPCSIFNDVLGPVMRGPSSSHVAGAARIASMIRQSLDAPVKKAIVDFDVNGALAASHTGHGTDMGFASGLLNMELDAPDVAQYEAIAKERGLEIEYRILDYGAEHPGNYRAEVWDQNGNVVHWEAIAVGGGMVEMQKYEGFSVQIAGDFYELLVIADVAPGIEEKIEALLPDVEFFQSDQKNGQILYNWKLAVPLTKNVIQAIRDVAGVSQACYLEPVLPTHSSSTCQVPFSTAAALVDYAKEHPMESWEYALEYEACRGGQSRKAVYRQMEQILSVMEQAVETGLAGTKYRDRILGEQVSKVAAAEQAGRLIPDPIVNEIIRCITAVMESKSSMGVIVAAPTCGSCGCLPGTVIGLARALSLPREKVVQGLLVAGLVGVFFAEEATFSAEVAGCQVECGAGSGMAAAALTAMMGGTIENCMDAASVGLQNITGLACDPVGNRVEWPCLGKNIMGGSNALASANMILAGYDKVIPLDETIGAIYEIGLSLPLELRCTFGGLGKTKTAREILKRSDAHFPGEEAR</sequence>
<comment type="cofactor">
    <cofactor evidence="1">
        <name>[4Fe-4S] cluster</name>
        <dbReference type="ChEBI" id="CHEBI:49883"/>
    </cofactor>
</comment>
<dbReference type="GO" id="GO:0003941">
    <property type="term" value="F:L-serine ammonia-lyase activity"/>
    <property type="evidence" value="ECO:0007669"/>
    <property type="project" value="UniProtKB-EC"/>
</dbReference>
<keyword evidence="5" id="KW-0312">Gluconeogenesis</keyword>
<evidence type="ECO:0000256" key="5">
    <source>
        <dbReference type="ARBA" id="ARBA00022432"/>
    </source>
</evidence>
<keyword evidence="8" id="KW-0408">Iron</keyword>
<evidence type="ECO:0000256" key="1">
    <source>
        <dbReference type="ARBA" id="ARBA00001966"/>
    </source>
</evidence>
<dbReference type="Proteomes" id="UP000653904">
    <property type="component" value="Unassembled WGS sequence"/>
</dbReference>
<protein>
    <recommendedName>
        <fullName evidence="4">L-serine ammonia-lyase</fullName>
        <ecNumber evidence="4">4.3.1.17</ecNumber>
    </recommendedName>
    <alternativeName>
        <fullName evidence="11">L-serine deaminase</fullName>
    </alternativeName>
</protein>
<evidence type="ECO:0000256" key="7">
    <source>
        <dbReference type="ARBA" id="ARBA00022723"/>
    </source>
</evidence>
<feature type="domain" description="Serine dehydratase-like alpha subunit" evidence="13">
    <location>
        <begin position="248"/>
        <end position="500"/>
    </location>
</feature>
<evidence type="ECO:0000256" key="12">
    <source>
        <dbReference type="ARBA" id="ARBA00049406"/>
    </source>
</evidence>
<feature type="domain" description="Serine dehydratase beta chain" evidence="14">
    <location>
        <begin position="19"/>
        <end position="92"/>
    </location>
</feature>
<evidence type="ECO:0000313" key="16">
    <source>
        <dbReference type="Proteomes" id="UP000653904"/>
    </source>
</evidence>
<dbReference type="GO" id="GO:0046872">
    <property type="term" value="F:metal ion binding"/>
    <property type="evidence" value="ECO:0007669"/>
    <property type="project" value="UniProtKB-KW"/>
</dbReference>
<comment type="similarity">
    <text evidence="3">Belongs to the iron-sulfur dependent L-serine dehydratase family.</text>
</comment>
<dbReference type="Pfam" id="PF03313">
    <property type="entry name" value="SDH_alpha"/>
    <property type="match status" value="1"/>
</dbReference>
<gene>
    <name evidence="15" type="ORF">H8S19_04410</name>
</gene>
<reference evidence="15 16" key="1">
    <citation type="submission" date="2020-08" db="EMBL/GenBank/DDBJ databases">
        <title>Genome public.</title>
        <authorList>
            <person name="Liu C."/>
            <person name="Sun Q."/>
        </authorList>
    </citation>
    <scope>NUCLEOTIDE SEQUENCE [LARGE SCALE GENOMIC DNA]</scope>
    <source>
        <strain evidence="15 16">BX14</strain>
    </source>
</reference>
<dbReference type="SUPFAM" id="SSF143548">
    <property type="entry name" value="Serine metabolism enzymes domain"/>
    <property type="match status" value="1"/>
</dbReference>
<dbReference type="EC" id="4.3.1.17" evidence="4"/>
<dbReference type="InterPro" id="IPR029009">
    <property type="entry name" value="ASB_dom_sf"/>
</dbReference>
<proteinExistence type="inferred from homology"/>
<evidence type="ECO:0000256" key="10">
    <source>
        <dbReference type="ARBA" id="ARBA00023239"/>
    </source>
</evidence>
<evidence type="ECO:0000313" key="15">
    <source>
        <dbReference type="EMBL" id="MBC5656313.1"/>
    </source>
</evidence>
<dbReference type="PANTHER" id="PTHR30182">
    <property type="entry name" value="L-SERINE DEHYDRATASE"/>
    <property type="match status" value="1"/>
</dbReference>
<dbReference type="GO" id="GO:0006094">
    <property type="term" value="P:gluconeogenesis"/>
    <property type="evidence" value="ECO:0007669"/>
    <property type="project" value="UniProtKB-KW"/>
</dbReference>
<dbReference type="GO" id="GO:0051539">
    <property type="term" value="F:4 iron, 4 sulfur cluster binding"/>
    <property type="evidence" value="ECO:0007669"/>
    <property type="project" value="UniProtKB-KW"/>
</dbReference>
<keyword evidence="7" id="KW-0479">Metal-binding</keyword>
<dbReference type="EMBL" id="JACOOW010000005">
    <property type="protein sequence ID" value="MBC5656313.1"/>
    <property type="molecule type" value="Genomic_DNA"/>
</dbReference>
<evidence type="ECO:0000259" key="13">
    <source>
        <dbReference type="Pfam" id="PF03313"/>
    </source>
</evidence>
<dbReference type="AlphaFoldDB" id="A0AAW3WZP3"/>
<dbReference type="Gene3D" id="3.30.1330.90">
    <property type="entry name" value="D-3-phosphoglycerate dehydrogenase, domain 3"/>
    <property type="match status" value="1"/>
</dbReference>
<dbReference type="PANTHER" id="PTHR30182:SF1">
    <property type="entry name" value="L-SERINE DEHYDRATASE 1"/>
    <property type="match status" value="1"/>
</dbReference>
<evidence type="ECO:0000256" key="8">
    <source>
        <dbReference type="ARBA" id="ARBA00023004"/>
    </source>
</evidence>
<comment type="caution">
    <text evidence="15">The sequence shown here is derived from an EMBL/GenBank/DDBJ whole genome shotgun (WGS) entry which is preliminary data.</text>
</comment>
<comment type="catalytic activity">
    <reaction evidence="12">
        <text>L-serine = pyruvate + NH4(+)</text>
        <dbReference type="Rhea" id="RHEA:19169"/>
        <dbReference type="ChEBI" id="CHEBI:15361"/>
        <dbReference type="ChEBI" id="CHEBI:28938"/>
        <dbReference type="ChEBI" id="CHEBI:33384"/>
        <dbReference type="EC" id="4.3.1.17"/>
    </reaction>
</comment>
<evidence type="ECO:0000259" key="14">
    <source>
        <dbReference type="Pfam" id="PF03315"/>
    </source>
</evidence>
<evidence type="ECO:0000256" key="2">
    <source>
        <dbReference type="ARBA" id="ARBA00004742"/>
    </source>
</evidence>
<accession>A0AAW3WZP3</accession>
<organism evidence="15 16">
    <name type="scientific">Clostridium segne</name>
    <dbReference type="NCBI Taxonomy" id="2763038"/>
    <lineage>
        <taxon>Bacteria</taxon>
        <taxon>Bacillati</taxon>
        <taxon>Bacillota</taxon>
        <taxon>Clostridia</taxon>
        <taxon>Eubacteriales</taxon>
        <taxon>Clostridiaceae</taxon>
        <taxon>Clostridium</taxon>
    </lineage>
</organism>
<keyword evidence="6" id="KW-0004">4Fe-4S</keyword>
<evidence type="ECO:0000256" key="11">
    <source>
        <dbReference type="ARBA" id="ARBA00041766"/>
    </source>
</evidence>
<evidence type="ECO:0000256" key="4">
    <source>
        <dbReference type="ARBA" id="ARBA00012093"/>
    </source>
</evidence>
<keyword evidence="10" id="KW-0456">Lyase</keyword>